<reference evidence="4" key="1">
    <citation type="journal article" date="2019" name="Int. J. Syst. Evol. Microbiol.">
        <title>The Global Catalogue of Microorganisms (GCM) 10K type strain sequencing project: providing services to taxonomists for standard genome sequencing and annotation.</title>
        <authorList>
            <consortium name="The Broad Institute Genomics Platform"/>
            <consortium name="The Broad Institute Genome Sequencing Center for Infectious Disease"/>
            <person name="Wu L."/>
            <person name="Ma J."/>
        </authorList>
    </citation>
    <scope>NUCLEOTIDE SEQUENCE [LARGE SCALE GENOMIC DNA]</scope>
    <source>
        <strain evidence="4">JCM 18123</strain>
    </source>
</reference>
<evidence type="ECO:0000313" key="3">
    <source>
        <dbReference type="EMBL" id="GAA4959564.1"/>
    </source>
</evidence>
<dbReference type="PANTHER" id="PTHR43437:SF3">
    <property type="entry name" value="HYDROXYACYL-THIOESTER DEHYDRATASE TYPE 2, MITOCHONDRIAL"/>
    <property type="match status" value="1"/>
</dbReference>
<comment type="caution">
    <text evidence="3">The sequence shown here is derived from an EMBL/GenBank/DDBJ whole genome shotgun (WGS) entry which is preliminary data.</text>
</comment>
<dbReference type="PIRSF" id="PIRSF018072">
    <property type="entry name" value="UCP018072"/>
    <property type="match status" value="1"/>
</dbReference>
<sequence>MGINREYLGREYRSPQPYEVTRGKIREFADAIGDPNPVYSDTATAHAAGYGDVIAPPTFPVIMGMEAMSQAVVDPELRLDFSRVVHGDQSFDYNRPLQAGDVVETVTRITKISSLGGNELLTLESEMRTVEGEHVLTAVNMLVVRGAADEAAEAGSAEGQGSSA</sequence>
<dbReference type="Pfam" id="PF13452">
    <property type="entry name" value="FAS1_DH_region"/>
    <property type="match status" value="1"/>
</dbReference>
<comment type="similarity">
    <text evidence="1">Belongs to the UPF0336 family.</text>
</comment>
<dbReference type="PANTHER" id="PTHR43437">
    <property type="entry name" value="HYDROXYACYL-THIOESTER DEHYDRATASE TYPE 2, MITOCHONDRIAL-RELATED"/>
    <property type="match status" value="1"/>
</dbReference>
<evidence type="ECO:0000256" key="1">
    <source>
        <dbReference type="HAMAP-Rule" id="MF_00799"/>
    </source>
</evidence>
<keyword evidence="4" id="KW-1185">Reference proteome</keyword>
<name>A0ABP9H1Z0_9ACTN</name>
<proteinExistence type="inferred from homology"/>
<dbReference type="EMBL" id="BAABIK010000066">
    <property type="protein sequence ID" value="GAA4959564.1"/>
    <property type="molecule type" value="Genomic_DNA"/>
</dbReference>
<evidence type="ECO:0000313" key="4">
    <source>
        <dbReference type="Proteomes" id="UP001499993"/>
    </source>
</evidence>
<dbReference type="RefSeq" id="WP_345559603.1">
    <property type="nucleotide sequence ID" value="NZ_BAABIK010000066.1"/>
</dbReference>
<dbReference type="Gene3D" id="3.10.129.10">
    <property type="entry name" value="Hotdog Thioesterase"/>
    <property type="match status" value="1"/>
</dbReference>
<dbReference type="InterPro" id="IPR029069">
    <property type="entry name" value="HotDog_dom_sf"/>
</dbReference>
<dbReference type="SUPFAM" id="SSF54637">
    <property type="entry name" value="Thioesterase/thiol ester dehydrase-isomerase"/>
    <property type="match status" value="1"/>
</dbReference>
<protein>
    <recommendedName>
        <fullName evidence="1">UPF0336 protein GCM10023224_51780</fullName>
    </recommendedName>
</protein>
<accession>A0ABP9H1Z0</accession>
<dbReference type="InterPro" id="IPR016709">
    <property type="entry name" value="HadA-like"/>
</dbReference>
<evidence type="ECO:0000259" key="2">
    <source>
        <dbReference type="Pfam" id="PF13452"/>
    </source>
</evidence>
<dbReference type="Proteomes" id="UP001499993">
    <property type="component" value="Unassembled WGS sequence"/>
</dbReference>
<dbReference type="HAMAP" id="MF_00799">
    <property type="entry name" value="UPF0336"/>
    <property type="match status" value="1"/>
</dbReference>
<gene>
    <name evidence="3" type="ORF">GCM10023224_51780</name>
</gene>
<organism evidence="3 4">
    <name type="scientific">Streptomonospora halophila</name>
    <dbReference type="NCBI Taxonomy" id="427369"/>
    <lineage>
        <taxon>Bacteria</taxon>
        <taxon>Bacillati</taxon>
        <taxon>Actinomycetota</taxon>
        <taxon>Actinomycetes</taxon>
        <taxon>Streptosporangiales</taxon>
        <taxon>Nocardiopsidaceae</taxon>
        <taxon>Streptomonospora</taxon>
    </lineage>
</organism>
<dbReference type="CDD" id="cd03441">
    <property type="entry name" value="R_hydratase_like"/>
    <property type="match status" value="1"/>
</dbReference>
<dbReference type="InterPro" id="IPR039569">
    <property type="entry name" value="FAS1-like_DH_region"/>
</dbReference>
<feature type="domain" description="FAS1-like dehydratase" evidence="2">
    <location>
        <begin position="8"/>
        <end position="137"/>
    </location>
</feature>
<dbReference type="InterPro" id="IPR050965">
    <property type="entry name" value="UPF0336/Enoyl-CoA_hydratase"/>
</dbReference>